<feature type="transmembrane region" description="Helical" evidence="1">
    <location>
        <begin position="44"/>
        <end position="64"/>
    </location>
</feature>
<protein>
    <submittedName>
        <fullName evidence="2">Uncharacterized protein</fullName>
    </submittedName>
</protein>
<reference evidence="2" key="1">
    <citation type="submission" date="2023-03" db="EMBL/GenBank/DDBJ databases">
        <authorList>
            <person name="Steffen K."/>
            <person name="Cardenas P."/>
        </authorList>
    </citation>
    <scope>NUCLEOTIDE SEQUENCE</scope>
</reference>
<proteinExistence type="predicted"/>
<feature type="transmembrane region" description="Helical" evidence="1">
    <location>
        <begin position="76"/>
        <end position="97"/>
    </location>
</feature>
<sequence length="177" mass="19817">RFVNAFQKYYKDGSDGTWDCRWFAGFFILFKLFAYLAYALSLGGVSFILVTLVSLIAAITAVIVEPYKEEYRVFNGITADLYLCAALIFTLTMGKAAAPIFEAEYNDHWILSVAFLGILPLVYITLVILHHLIMRFRGQKAGDGLTSSLPHRLLHPDQYRDTCGYIATISAHCGQSS</sequence>
<gene>
    <name evidence="2" type="ORF">GBAR_LOCUS14765</name>
</gene>
<dbReference type="EMBL" id="CASHTH010002167">
    <property type="protein sequence ID" value="CAI8025599.1"/>
    <property type="molecule type" value="Genomic_DNA"/>
</dbReference>
<dbReference type="AlphaFoldDB" id="A0AA35WM94"/>
<organism evidence="2 3">
    <name type="scientific">Geodia barretti</name>
    <name type="common">Barrett's horny sponge</name>
    <dbReference type="NCBI Taxonomy" id="519541"/>
    <lineage>
        <taxon>Eukaryota</taxon>
        <taxon>Metazoa</taxon>
        <taxon>Porifera</taxon>
        <taxon>Demospongiae</taxon>
        <taxon>Heteroscleromorpha</taxon>
        <taxon>Tetractinellida</taxon>
        <taxon>Astrophorina</taxon>
        <taxon>Geodiidae</taxon>
        <taxon>Geodia</taxon>
    </lineage>
</organism>
<feature type="transmembrane region" description="Helical" evidence="1">
    <location>
        <begin position="20"/>
        <end position="38"/>
    </location>
</feature>
<evidence type="ECO:0000256" key="1">
    <source>
        <dbReference type="SAM" id="Phobius"/>
    </source>
</evidence>
<name>A0AA35WM94_GEOBA</name>
<keyword evidence="1" id="KW-0812">Transmembrane</keyword>
<evidence type="ECO:0000313" key="2">
    <source>
        <dbReference type="EMBL" id="CAI8025599.1"/>
    </source>
</evidence>
<feature type="transmembrane region" description="Helical" evidence="1">
    <location>
        <begin position="109"/>
        <end position="129"/>
    </location>
</feature>
<feature type="non-terminal residue" evidence="2">
    <location>
        <position position="1"/>
    </location>
</feature>
<dbReference type="Proteomes" id="UP001174909">
    <property type="component" value="Unassembled WGS sequence"/>
</dbReference>
<evidence type="ECO:0000313" key="3">
    <source>
        <dbReference type="Proteomes" id="UP001174909"/>
    </source>
</evidence>
<keyword evidence="1" id="KW-0472">Membrane</keyword>
<keyword evidence="1" id="KW-1133">Transmembrane helix</keyword>
<keyword evidence="3" id="KW-1185">Reference proteome</keyword>
<accession>A0AA35WM94</accession>
<comment type="caution">
    <text evidence="2">The sequence shown here is derived from an EMBL/GenBank/DDBJ whole genome shotgun (WGS) entry which is preliminary data.</text>
</comment>